<comment type="caution">
    <text evidence="2">The sequence shown here is derived from an EMBL/GenBank/DDBJ whole genome shotgun (WGS) entry which is preliminary data.</text>
</comment>
<evidence type="ECO:0000256" key="1">
    <source>
        <dbReference type="SAM" id="SignalP"/>
    </source>
</evidence>
<dbReference type="RefSeq" id="WP_191808238.1">
    <property type="nucleotide sequence ID" value="NZ_JACSQD010000005.1"/>
</dbReference>
<keyword evidence="1" id="KW-0732">Signal</keyword>
<feature type="signal peptide" evidence="1">
    <location>
        <begin position="1"/>
        <end position="27"/>
    </location>
</feature>
<dbReference type="EMBL" id="JACSQD010000005">
    <property type="protein sequence ID" value="MBD7995939.1"/>
    <property type="molecule type" value="Genomic_DNA"/>
</dbReference>
<dbReference type="PROSITE" id="PS51257">
    <property type="entry name" value="PROKAR_LIPOPROTEIN"/>
    <property type="match status" value="1"/>
</dbReference>
<dbReference type="Proteomes" id="UP000609874">
    <property type="component" value="Unassembled WGS sequence"/>
</dbReference>
<accession>A0ABR8UTS9</accession>
<protein>
    <recommendedName>
        <fullName evidence="4">Lipoprotein</fullName>
    </recommendedName>
</protein>
<evidence type="ECO:0008006" key="4">
    <source>
        <dbReference type="Google" id="ProtNLM"/>
    </source>
</evidence>
<organism evidence="2 3">
    <name type="scientific">Arthrobacter gallicola</name>
    <dbReference type="NCBI Taxonomy" id="2762225"/>
    <lineage>
        <taxon>Bacteria</taxon>
        <taxon>Bacillati</taxon>
        <taxon>Actinomycetota</taxon>
        <taxon>Actinomycetes</taxon>
        <taxon>Micrococcales</taxon>
        <taxon>Micrococcaceae</taxon>
        <taxon>Arthrobacter</taxon>
    </lineage>
</organism>
<keyword evidence="3" id="KW-1185">Reference proteome</keyword>
<name>A0ABR8UTS9_9MICC</name>
<proteinExistence type="predicted"/>
<gene>
    <name evidence="2" type="ORF">H9639_11575</name>
</gene>
<evidence type="ECO:0000313" key="2">
    <source>
        <dbReference type="EMBL" id="MBD7995939.1"/>
    </source>
</evidence>
<sequence length="235" mass="23928">MNKSIKTGALLVAGVFALSGCGSSSEAADSGSGESSPTAALAVGQDQYTAEELEAALTAAQQAMGFSGIVDNDASVRAMLEMAGFLSVTATPAQCATLGSSLFDKTITTGNSAAMEMEGTDALLLVSYEDASVPDERAEIGEQLASDCAEFELENKGMTISGAVEALEVSTEAPNTQAYRTTITQPGGKAEIVQVQAYSGTVSLSVSMFDPEDAAAAVDVAEETINVALAELAKK</sequence>
<evidence type="ECO:0000313" key="3">
    <source>
        <dbReference type="Proteomes" id="UP000609874"/>
    </source>
</evidence>
<feature type="chain" id="PRO_5047091949" description="Lipoprotein" evidence="1">
    <location>
        <begin position="28"/>
        <end position="235"/>
    </location>
</feature>
<reference evidence="2 3" key="1">
    <citation type="submission" date="2020-08" db="EMBL/GenBank/DDBJ databases">
        <title>A Genomic Blueprint of the Chicken Gut Microbiome.</title>
        <authorList>
            <person name="Gilroy R."/>
            <person name="Ravi A."/>
            <person name="Getino M."/>
            <person name="Pursley I."/>
            <person name="Horton D.L."/>
            <person name="Alikhan N.-F."/>
            <person name="Baker D."/>
            <person name="Gharbi K."/>
            <person name="Hall N."/>
            <person name="Watson M."/>
            <person name="Adriaenssens E.M."/>
            <person name="Foster-Nyarko E."/>
            <person name="Jarju S."/>
            <person name="Secka A."/>
            <person name="Antonio M."/>
            <person name="Oren A."/>
            <person name="Chaudhuri R."/>
            <person name="La Ragione R.M."/>
            <person name="Hildebrand F."/>
            <person name="Pallen M.J."/>
        </authorList>
    </citation>
    <scope>NUCLEOTIDE SEQUENCE [LARGE SCALE GENOMIC DNA]</scope>
    <source>
        <strain evidence="2 3">Sa2CUA1</strain>
    </source>
</reference>